<dbReference type="SUPFAM" id="SSF48239">
    <property type="entry name" value="Terpenoid cyclases/Protein prenyltransferases"/>
    <property type="match status" value="2"/>
</dbReference>
<comment type="caution">
    <text evidence="8">The sequence shown here is derived from an EMBL/GenBank/DDBJ whole genome shotgun (WGS) entry which is preliminary data.</text>
</comment>
<comment type="pathway">
    <text evidence="1">Secondary metabolite biosynthesis; hopanoid biosynthesis.</text>
</comment>
<evidence type="ECO:0000256" key="4">
    <source>
        <dbReference type="ARBA" id="ARBA00023235"/>
    </source>
</evidence>
<evidence type="ECO:0000256" key="3">
    <source>
        <dbReference type="ARBA" id="ARBA00022737"/>
    </source>
</evidence>
<dbReference type="InterPro" id="IPR032696">
    <property type="entry name" value="SQ_cyclase_C"/>
</dbReference>
<dbReference type="GO" id="GO:0051007">
    <property type="term" value="F:squalene-hopene cyclase activity"/>
    <property type="evidence" value="ECO:0007669"/>
    <property type="project" value="UniProtKB-EC"/>
</dbReference>
<keyword evidence="3" id="KW-0677">Repeat</keyword>
<evidence type="ECO:0000313" key="9">
    <source>
        <dbReference type="Proteomes" id="UP001596137"/>
    </source>
</evidence>
<dbReference type="EMBL" id="JBHSRF010000023">
    <property type="protein sequence ID" value="MFC6082964.1"/>
    <property type="molecule type" value="Genomic_DNA"/>
</dbReference>
<organism evidence="8 9">
    <name type="scientific">Sphaerisporangium aureirubrum</name>
    <dbReference type="NCBI Taxonomy" id="1544736"/>
    <lineage>
        <taxon>Bacteria</taxon>
        <taxon>Bacillati</taxon>
        <taxon>Actinomycetota</taxon>
        <taxon>Actinomycetes</taxon>
        <taxon>Streptosporangiales</taxon>
        <taxon>Streptosporangiaceae</taxon>
        <taxon>Sphaerisporangium</taxon>
    </lineage>
</organism>
<keyword evidence="9" id="KW-1185">Reference proteome</keyword>
<reference evidence="9" key="1">
    <citation type="journal article" date="2019" name="Int. J. Syst. Evol. Microbiol.">
        <title>The Global Catalogue of Microorganisms (GCM) 10K type strain sequencing project: providing services to taxonomists for standard genome sequencing and annotation.</title>
        <authorList>
            <consortium name="The Broad Institute Genomics Platform"/>
            <consortium name="The Broad Institute Genome Sequencing Center for Infectious Disease"/>
            <person name="Wu L."/>
            <person name="Ma J."/>
        </authorList>
    </citation>
    <scope>NUCLEOTIDE SEQUENCE [LARGE SCALE GENOMIC DNA]</scope>
    <source>
        <strain evidence="9">JCM 30346</strain>
    </source>
</reference>
<proteinExistence type="inferred from homology"/>
<dbReference type="Pfam" id="PF13249">
    <property type="entry name" value="SQHop_cyclase_N"/>
    <property type="match status" value="1"/>
</dbReference>
<dbReference type="PANTHER" id="PTHR11764">
    <property type="entry name" value="TERPENE CYCLASE/MUTASE FAMILY MEMBER"/>
    <property type="match status" value="1"/>
</dbReference>
<dbReference type="Proteomes" id="UP001596137">
    <property type="component" value="Unassembled WGS sequence"/>
</dbReference>
<sequence length="662" mass="71928">MPGAGHVSDAGHALGAACEHLIGLRSPQGWWKGELETNVTMDAEDLLLREFLGVRDDGDTADAARWIRSQQRDDGTWANYYGGPGDLSTTVEAYTALRLAGDPPGEPHMRAAAAFVRRGGGIGAARVFTRIWLALFGQWRWDDLPALPAEMIFLPPWCPLNVYDWACWARQTIVPLTVVAAHRPVRPLPFDLAELRTGRPARRGGHGGALGVLDRVLRRYQRHPLPGLRRAALRRATEWIVTRQEADGSWGGIQPPWVYSLIALNLSGYDVGHPVMRRGLQGLDRFTVRDERGRRMEACQSPVWDTALAVTALLDAGLPATHPAVAEGAAWLLGEEVRCPGDWAVRRPGLPPGGWAFEFDNDGYPDTDDTAEVVLALRRVPLEGVRPAVGRAVRWMAGMACRDGGFAAFDADNTRALIRRLPFCDFGAVIDPPSADVTAHVVEALACEPPADPAVLRRGVAWLLRAQEPDGSWFGRWGANHVYGTGAVLPALAAAGIPPHAPAVRRAVAWLERHQNPDGGWGEDMRSYRDPAWIGRGHSTPSQTAWALIALLAAGERSPAVEAGVRRLVSDLRPDGTWDEPHYTGTGFPGDFYINYHLYRLVFPIIALGRYLRAGRHDDPDAVDPCPPATGDGPGDGDPNPSAADRLDDGKAWPTAVEEGAG</sequence>
<gene>
    <name evidence="8" type="primary">shc</name>
    <name evidence="8" type="ORF">ACFP1K_17465</name>
</gene>
<feature type="region of interest" description="Disordered" evidence="5">
    <location>
        <begin position="619"/>
        <end position="662"/>
    </location>
</feature>
<dbReference type="Pfam" id="PF13243">
    <property type="entry name" value="SQHop_cyclase_C"/>
    <property type="match status" value="1"/>
</dbReference>
<dbReference type="CDD" id="cd02892">
    <property type="entry name" value="SQCY_1"/>
    <property type="match status" value="1"/>
</dbReference>
<dbReference type="SFLD" id="SFLDG01016">
    <property type="entry name" value="Prenyltransferase_Like_2"/>
    <property type="match status" value="1"/>
</dbReference>
<keyword evidence="4 8" id="KW-0413">Isomerase</keyword>
<accession>A0ABW1NJS0</accession>
<evidence type="ECO:0000256" key="1">
    <source>
        <dbReference type="ARBA" id="ARBA00004999"/>
    </source>
</evidence>
<dbReference type="RefSeq" id="WP_380754321.1">
    <property type="nucleotide sequence ID" value="NZ_JBHSRF010000023.1"/>
</dbReference>
<dbReference type="InterPro" id="IPR008930">
    <property type="entry name" value="Terpenoid_cyclase/PrenylTrfase"/>
</dbReference>
<evidence type="ECO:0000259" key="6">
    <source>
        <dbReference type="Pfam" id="PF13243"/>
    </source>
</evidence>
<evidence type="ECO:0000313" key="8">
    <source>
        <dbReference type="EMBL" id="MFC6082964.1"/>
    </source>
</evidence>
<dbReference type="InterPro" id="IPR018333">
    <property type="entry name" value="Squalene_cyclase"/>
</dbReference>
<feature type="domain" description="Squalene cyclase C-terminal" evidence="6">
    <location>
        <begin position="301"/>
        <end position="612"/>
    </location>
</feature>
<dbReference type="NCBIfam" id="TIGR01507">
    <property type="entry name" value="hopene_cyclase"/>
    <property type="match status" value="1"/>
</dbReference>
<protein>
    <submittedName>
        <fullName evidence="8">Squalene--hopene cyclase</fullName>
        <ecNumber evidence="8">5.4.99.17</ecNumber>
    </submittedName>
</protein>
<feature type="domain" description="Squalene cyclase N-terminal" evidence="7">
    <location>
        <begin position="16"/>
        <end position="291"/>
    </location>
</feature>
<evidence type="ECO:0000256" key="5">
    <source>
        <dbReference type="SAM" id="MobiDB-lite"/>
    </source>
</evidence>
<evidence type="ECO:0000256" key="2">
    <source>
        <dbReference type="ARBA" id="ARBA00009755"/>
    </source>
</evidence>
<evidence type="ECO:0000259" key="7">
    <source>
        <dbReference type="Pfam" id="PF13249"/>
    </source>
</evidence>
<dbReference type="InterPro" id="IPR032697">
    <property type="entry name" value="SQ_cyclase_N"/>
</dbReference>
<dbReference type="PANTHER" id="PTHR11764:SF20">
    <property type="entry name" value="LANOSTEROL SYNTHASE"/>
    <property type="match status" value="1"/>
</dbReference>
<comment type="similarity">
    <text evidence="2">Belongs to the terpene cyclase/mutase family.</text>
</comment>
<dbReference type="Gene3D" id="1.50.10.20">
    <property type="match status" value="2"/>
</dbReference>
<dbReference type="EC" id="5.4.99.17" evidence="8"/>
<dbReference type="InterPro" id="IPR006400">
    <property type="entry name" value="Hopene-cyclase"/>
</dbReference>
<dbReference type="NCBIfam" id="TIGR01787">
    <property type="entry name" value="squalene_cyclas"/>
    <property type="match status" value="1"/>
</dbReference>
<name>A0ABW1NJS0_9ACTN</name>